<dbReference type="AlphaFoldDB" id="A0A4U1JJR6"/>
<protein>
    <submittedName>
        <fullName evidence="1">Uncharacterized protein</fullName>
    </submittedName>
</protein>
<proteinExistence type="predicted"/>
<gene>
    <name evidence="1" type="ORF">E8A74_05500</name>
</gene>
<evidence type="ECO:0000313" key="2">
    <source>
        <dbReference type="Proteomes" id="UP000309215"/>
    </source>
</evidence>
<reference evidence="1 2" key="1">
    <citation type="submission" date="2019-04" db="EMBL/GenBank/DDBJ databases">
        <authorList>
            <person name="Li Y."/>
            <person name="Wang J."/>
        </authorList>
    </citation>
    <scope>NUCLEOTIDE SEQUENCE [LARGE SCALE GENOMIC DNA]</scope>
    <source>
        <strain evidence="1 2">DSM 14668</strain>
    </source>
</reference>
<comment type="caution">
    <text evidence="1">The sequence shown here is derived from an EMBL/GenBank/DDBJ whole genome shotgun (WGS) entry which is preliminary data.</text>
</comment>
<organism evidence="1 2">
    <name type="scientific">Polyangium fumosum</name>
    <dbReference type="NCBI Taxonomy" id="889272"/>
    <lineage>
        <taxon>Bacteria</taxon>
        <taxon>Pseudomonadati</taxon>
        <taxon>Myxococcota</taxon>
        <taxon>Polyangia</taxon>
        <taxon>Polyangiales</taxon>
        <taxon>Polyangiaceae</taxon>
        <taxon>Polyangium</taxon>
    </lineage>
</organism>
<evidence type="ECO:0000313" key="1">
    <source>
        <dbReference type="EMBL" id="TKD12066.1"/>
    </source>
</evidence>
<dbReference type="Proteomes" id="UP000309215">
    <property type="component" value="Unassembled WGS sequence"/>
</dbReference>
<sequence length="271" mass="30455">MGKWRLENITIFATNRTSDEVLGHNVHALFRMRYDASRMSRFHETPRLVWHEHIICMDIRGRPSPAGDAAGVDAITPVAAPTKESRTWWEVSVDQYARNPGSPNFAPWLARYREGYRSAVGMPGSVIRGGAQLFHRRGGDANPRTENVHTADDQAEASRRYLGKKGGILTIEIHDVPSIGLSGDWDVKERYLFFTLGVQGGTVWRRVKQHLRVDKSLPPDLWTRTLEVEPLEPGVQPGWRTNVDTTGFTRVDPPAHLTQVNQPVMAGGEFV</sequence>
<keyword evidence="2" id="KW-1185">Reference proteome</keyword>
<dbReference type="EMBL" id="SSMQ01000004">
    <property type="protein sequence ID" value="TKD12066.1"/>
    <property type="molecule type" value="Genomic_DNA"/>
</dbReference>
<dbReference type="OrthoDB" id="9255483at2"/>
<accession>A0A4U1JJR6</accession>
<name>A0A4U1JJR6_9BACT</name>